<proteinExistence type="inferred from homology"/>
<feature type="domain" description="Ferritin-like diiron" evidence="10">
    <location>
        <begin position="33"/>
        <end position="178"/>
    </location>
</feature>
<evidence type="ECO:0000313" key="12">
    <source>
        <dbReference type="Proteomes" id="UP000321150"/>
    </source>
</evidence>
<evidence type="ECO:0000256" key="1">
    <source>
        <dbReference type="ARBA" id="ARBA00006950"/>
    </source>
</evidence>
<dbReference type="InterPro" id="IPR012347">
    <property type="entry name" value="Ferritin-like"/>
</dbReference>
<protein>
    <recommendedName>
        <fullName evidence="8">Ferritin</fullName>
        <ecNumber evidence="8">1.16.3.2</ecNumber>
    </recommendedName>
</protein>
<keyword evidence="9" id="KW-1133">Transmembrane helix</keyword>
<keyword evidence="9" id="KW-0472">Membrane</keyword>
<dbReference type="EMBL" id="BJYI01000009">
    <property type="protein sequence ID" value="GEN72675.1"/>
    <property type="molecule type" value="Genomic_DNA"/>
</dbReference>
<feature type="binding site" evidence="7">
    <location>
        <position position="160"/>
    </location>
    <ligand>
        <name>Fe cation</name>
        <dbReference type="ChEBI" id="CHEBI:24875"/>
        <label>1</label>
    </ligand>
</feature>
<comment type="caution">
    <text evidence="11">The sequence shown here is derived from an EMBL/GenBank/DDBJ whole genome shotgun (WGS) entry which is preliminary data.</text>
</comment>
<keyword evidence="2 8" id="KW-0409">Iron storage</keyword>
<feature type="transmembrane region" description="Helical" evidence="9">
    <location>
        <begin position="6"/>
        <end position="27"/>
    </location>
</feature>
<evidence type="ECO:0000256" key="7">
    <source>
        <dbReference type="PIRSR" id="PIRSR601519-1"/>
    </source>
</evidence>
<evidence type="ECO:0000256" key="9">
    <source>
        <dbReference type="SAM" id="Phobius"/>
    </source>
</evidence>
<feature type="binding site" evidence="7">
    <location>
        <position position="83"/>
    </location>
    <ligand>
        <name>Fe cation</name>
        <dbReference type="ChEBI" id="CHEBI:24875"/>
        <label>1</label>
    </ligand>
</feature>
<dbReference type="GO" id="GO:0008199">
    <property type="term" value="F:ferric iron binding"/>
    <property type="evidence" value="ECO:0007669"/>
    <property type="project" value="InterPro"/>
</dbReference>
<keyword evidence="3 7" id="KW-0479">Metal-binding</keyword>
<evidence type="ECO:0000256" key="5">
    <source>
        <dbReference type="ARBA" id="ARBA00023004"/>
    </source>
</evidence>
<dbReference type="GO" id="GO:0008198">
    <property type="term" value="F:ferrous iron binding"/>
    <property type="evidence" value="ECO:0007669"/>
    <property type="project" value="TreeGrafter"/>
</dbReference>
<dbReference type="InterPro" id="IPR008331">
    <property type="entry name" value="Ferritin_DPS_dom"/>
</dbReference>
<reference evidence="11 12" key="1">
    <citation type="submission" date="2019-07" db="EMBL/GenBank/DDBJ databases">
        <title>Whole genome shotgun sequence of Chryseobacterium lathyri NBRC 105250.</title>
        <authorList>
            <person name="Hosoyama A."/>
            <person name="Uohara A."/>
            <person name="Ohji S."/>
            <person name="Ichikawa N."/>
        </authorList>
    </citation>
    <scope>NUCLEOTIDE SEQUENCE [LARGE SCALE GENOMIC DNA]</scope>
    <source>
        <strain evidence="11 12">NBRC 105250</strain>
    </source>
</reference>
<accession>A0A511YBU6</accession>
<dbReference type="Proteomes" id="UP000321150">
    <property type="component" value="Unassembled WGS sequence"/>
</dbReference>
<evidence type="ECO:0000256" key="3">
    <source>
        <dbReference type="ARBA" id="ARBA00022723"/>
    </source>
</evidence>
<dbReference type="Gene3D" id="1.20.1260.10">
    <property type="match status" value="1"/>
</dbReference>
<dbReference type="InterPro" id="IPR009040">
    <property type="entry name" value="Ferritin-like_diiron"/>
</dbReference>
<organism evidence="11 12">
    <name type="scientific">Chryseobacterium lathyri</name>
    <dbReference type="NCBI Taxonomy" id="395933"/>
    <lineage>
        <taxon>Bacteria</taxon>
        <taxon>Pseudomonadati</taxon>
        <taxon>Bacteroidota</taxon>
        <taxon>Flavobacteriia</taxon>
        <taxon>Flavobacteriales</taxon>
        <taxon>Weeksellaceae</taxon>
        <taxon>Chryseobacterium group</taxon>
        <taxon>Chryseobacterium</taxon>
    </lineage>
</organism>
<keyword evidence="9" id="KW-0812">Transmembrane</keyword>
<dbReference type="InterPro" id="IPR009078">
    <property type="entry name" value="Ferritin-like_SF"/>
</dbReference>
<dbReference type="PANTHER" id="PTHR11431">
    <property type="entry name" value="FERRITIN"/>
    <property type="match status" value="1"/>
</dbReference>
<keyword evidence="5 7" id="KW-0408">Iron</keyword>
<dbReference type="GO" id="GO:0004322">
    <property type="term" value="F:ferroxidase activity"/>
    <property type="evidence" value="ECO:0007669"/>
    <property type="project" value="TreeGrafter"/>
</dbReference>
<comment type="function">
    <text evidence="6">May alleviate iron toxicity in the presence of oxygen.</text>
</comment>
<evidence type="ECO:0000256" key="2">
    <source>
        <dbReference type="ARBA" id="ARBA00022434"/>
    </source>
</evidence>
<keyword evidence="8" id="KW-0963">Cytoplasm</keyword>
<dbReference type="EC" id="1.16.3.2" evidence="8"/>
<dbReference type="Pfam" id="PF00210">
    <property type="entry name" value="Ferritin"/>
    <property type="match status" value="1"/>
</dbReference>
<comment type="subcellular location">
    <subcellularLocation>
        <location evidence="8">Cytoplasm</location>
    </subcellularLocation>
</comment>
<feature type="binding site" evidence="7">
    <location>
        <position position="127"/>
    </location>
    <ligand>
        <name>Fe cation</name>
        <dbReference type="ChEBI" id="CHEBI:24875"/>
        <label>1</label>
    </ligand>
</feature>
<evidence type="ECO:0000256" key="8">
    <source>
        <dbReference type="RuleBase" id="RU361145"/>
    </source>
</evidence>
<sequence>MKDGFSLVLFVLIFIKTFDFGLLFLIFDYKFILMISEKIATLINEQIAHEQYAAQYYLSMSAWFSGKDLDGIANYFRVQSKEELMHADKMFDFLNDVGGEIIIGEIAKPPHEFENATDIFEKALEHEKKVTRSIFNIVKNANDEGDFATTSFLQWFINEQVEEEASASQYVTKIKMVCDNPSALYLFDQELSQRVFVSATTA</sequence>
<dbReference type="GO" id="GO:0042802">
    <property type="term" value="F:identical protein binding"/>
    <property type="evidence" value="ECO:0007669"/>
    <property type="project" value="UniProtKB-ARBA"/>
</dbReference>
<name>A0A511YBU6_9FLAO</name>
<comment type="similarity">
    <text evidence="1 8">Belongs to the ferritin family. Prokaryotic subfamily.</text>
</comment>
<evidence type="ECO:0000256" key="4">
    <source>
        <dbReference type="ARBA" id="ARBA00023002"/>
    </source>
</evidence>
<keyword evidence="4" id="KW-0560">Oxidoreductase</keyword>
<comment type="function">
    <text evidence="8">Iron-storage protein.</text>
</comment>
<gene>
    <name evidence="11" type="ORF">CLA01_27470</name>
</gene>
<dbReference type="GO" id="GO:0006826">
    <property type="term" value="P:iron ion transport"/>
    <property type="evidence" value="ECO:0007669"/>
    <property type="project" value="InterPro"/>
</dbReference>
<dbReference type="InterPro" id="IPR001519">
    <property type="entry name" value="Ferritin"/>
</dbReference>
<evidence type="ECO:0000313" key="11">
    <source>
        <dbReference type="EMBL" id="GEN72675.1"/>
    </source>
</evidence>
<dbReference type="CDD" id="cd01055">
    <property type="entry name" value="Nonheme_Ferritin"/>
    <property type="match status" value="1"/>
</dbReference>
<evidence type="ECO:0000259" key="10">
    <source>
        <dbReference type="PROSITE" id="PS50905"/>
    </source>
</evidence>
<evidence type="ECO:0000256" key="6">
    <source>
        <dbReference type="ARBA" id="ARBA00054546"/>
    </source>
</evidence>
<dbReference type="FunFam" id="1.20.1260.10:FF:000001">
    <property type="entry name" value="Non-heme ferritin"/>
    <property type="match status" value="1"/>
</dbReference>
<dbReference type="GO" id="GO:0006879">
    <property type="term" value="P:intracellular iron ion homeostasis"/>
    <property type="evidence" value="ECO:0007669"/>
    <property type="project" value="UniProtKB-KW"/>
</dbReference>
<dbReference type="PROSITE" id="PS50905">
    <property type="entry name" value="FERRITIN_LIKE"/>
    <property type="match status" value="1"/>
</dbReference>
<dbReference type="PANTHER" id="PTHR11431:SF127">
    <property type="entry name" value="BACTERIAL NON-HEME FERRITIN"/>
    <property type="match status" value="1"/>
</dbReference>
<dbReference type="AlphaFoldDB" id="A0A511YBU6"/>
<feature type="binding site" evidence="7">
    <location>
        <position position="86"/>
    </location>
    <ligand>
        <name>Fe cation</name>
        <dbReference type="ChEBI" id="CHEBI:24875"/>
        <label>1</label>
    </ligand>
</feature>
<dbReference type="InterPro" id="IPR041719">
    <property type="entry name" value="Ferritin_prok"/>
</dbReference>
<dbReference type="GO" id="GO:0005829">
    <property type="term" value="C:cytosol"/>
    <property type="evidence" value="ECO:0007669"/>
    <property type="project" value="TreeGrafter"/>
</dbReference>
<dbReference type="SUPFAM" id="SSF47240">
    <property type="entry name" value="Ferritin-like"/>
    <property type="match status" value="1"/>
</dbReference>
<feature type="binding site" evidence="7">
    <location>
        <position position="50"/>
    </location>
    <ligand>
        <name>Fe cation</name>
        <dbReference type="ChEBI" id="CHEBI:24875"/>
        <label>1</label>
    </ligand>
</feature>
<comment type="catalytic activity">
    <reaction evidence="8">
        <text>4 Fe(2+) + O2 + 6 H2O = 4 iron(III) oxide-hydroxide + 12 H(+)</text>
        <dbReference type="Rhea" id="RHEA:11972"/>
        <dbReference type="ChEBI" id="CHEBI:15377"/>
        <dbReference type="ChEBI" id="CHEBI:15378"/>
        <dbReference type="ChEBI" id="CHEBI:15379"/>
        <dbReference type="ChEBI" id="CHEBI:29033"/>
        <dbReference type="ChEBI" id="CHEBI:78619"/>
        <dbReference type="EC" id="1.16.3.2"/>
    </reaction>
</comment>